<evidence type="ECO:0000313" key="3">
    <source>
        <dbReference type="Proteomes" id="UP000316759"/>
    </source>
</evidence>
<dbReference type="AlphaFoldDB" id="A0A504YZ79"/>
<gene>
    <name evidence="2" type="ORF">FGIG_03512</name>
</gene>
<feature type="compositionally biased region" description="Basic and acidic residues" evidence="1">
    <location>
        <begin position="91"/>
        <end position="101"/>
    </location>
</feature>
<dbReference type="OrthoDB" id="10029313at2759"/>
<dbReference type="Proteomes" id="UP000316759">
    <property type="component" value="Unassembled WGS sequence"/>
</dbReference>
<accession>A0A504YZ79</accession>
<dbReference type="EMBL" id="SUNJ01006492">
    <property type="protein sequence ID" value="TPP62740.1"/>
    <property type="molecule type" value="Genomic_DNA"/>
</dbReference>
<sequence length="130" mass="13600">MMNILNDGCKFKPNPAPDNVQLIEKQITHESQILMLHGVITELQLKKLEPARVRNGGAAKRACGCGRRALAGGGAEYIGGVGTRLIRRGSGQKEEGWEGERCAGGTGGGGERLDMAPNIECARNSGGGGT</sequence>
<reference evidence="2 3" key="1">
    <citation type="submission" date="2019-04" db="EMBL/GenBank/DDBJ databases">
        <title>Annotation for the trematode Fasciola gigantica.</title>
        <authorList>
            <person name="Choi Y.-J."/>
        </authorList>
    </citation>
    <scope>NUCLEOTIDE SEQUENCE [LARGE SCALE GENOMIC DNA]</scope>
    <source>
        <strain evidence="2">Uganda_cow_1</strain>
    </source>
</reference>
<keyword evidence="3" id="KW-1185">Reference proteome</keyword>
<proteinExistence type="predicted"/>
<feature type="region of interest" description="Disordered" evidence="1">
    <location>
        <begin position="89"/>
        <end position="130"/>
    </location>
</feature>
<comment type="caution">
    <text evidence="2">The sequence shown here is derived from an EMBL/GenBank/DDBJ whole genome shotgun (WGS) entry which is preliminary data.</text>
</comment>
<protein>
    <submittedName>
        <fullName evidence="2">Uncharacterized protein</fullName>
    </submittedName>
</protein>
<organism evidence="2 3">
    <name type="scientific">Fasciola gigantica</name>
    <name type="common">Giant liver fluke</name>
    <dbReference type="NCBI Taxonomy" id="46835"/>
    <lineage>
        <taxon>Eukaryota</taxon>
        <taxon>Metazoa</taxon>
        <taxon>Spiralia</taxon>
        <taxon>Lophotrochozoa</taxon>
        <taxon>Platyhelminthes</taxon>
        <taxon>Trematoda</taxon>
        <taxon>Digenea</taxon>
        <taxon>Plagiorchiida</taxon>
        <taxon>Echinostomata</taxon>
        <taxon>Echinostomatoidea</taxon>
        <taxon>Fasciolidae</taxon>
        <taxon>Fasciola</taxon>
    </lineage>
</organism>
<name>A0A504YZ79_FASGI</name>
<evidence type="ECO:0000256" key="1">
    <source>
        <dbReference type="SAM" id="MobiDB-lite"/>
    </source>
</evidence>
<evidence type="ECO:0000313" key="2">
    <source>
        <dbReference type="EMBL" id="TPP62740.1"/>
    </source>
</evidence>